<sequence>MFGSKIKAFQRDAEKHPLTKKEQANELLLLNTILNKLNIAIPALIRIINTYYVPLKLSDFTSPEPFMSQLDELKKQMEPSETLPDRSEGKVTTKRNSMKRHSIHSLERHSLFRPGNEPPISGNGTDLKPNI</sequence>
<proteinExistence type="predicted"/>
<dbReference type="Proteomes" id="UP000254631">
    <property type="component" value="Unassembled WGS sequence"/>
</dbReference>
<reference evidence="3 4" key="1">
    <citation type="submission" date="2018-06" db="EMBL/GenBank/DDBJ databases">
        <authorList>
            <consortium name="Pathogen Informatics"/>
            <person name="Doyle S."/>
        </authorList>
    </citation>
    <scope>NUCLEOTIDE SEQUENCE [LARGE SCALE GENOMIC DNA]</scope>
    <source>
        <strain evidence="3 4">NCTC12000</strain>
    </source>
</reference>
<organism evidence="3 4">
    <name type="scientific">Legionella pneumophila</name>
    <dbReference type="NCBI Taxonomy" id="446"/>
    <lineage>
        <taxon>Bacteria</taxon>
        <taxon>Pseudomonadati</taxon>
        <taxon>Pseudomonadota</taxon>
        <taxon>Gammaproteobacteria</taxon>
        <taxon>Legionellales</taxon>
        <taxon>Legionellaceae</taxon>
        <taxon>Legionella</taxon>
    </lineage>
</organism>
<reference evidence="2" key="2">
    <citation type="submission" date="2022-12" db="EMBL/GenBank/DDBJ databases">
        <title>Comparative genomics of Legionella pneumophila isolates from the West Bank and Germany support molecular epidemiology of Legionnaires disease.</title>
        <authorList>
            <person name="Zayed A.R."/>
            <person name="Bitar D.M."/>
            <person name="Steinert M."/>
            <person name="Lueck C."/>
            <person name="Brettar I."/>
            <person name="Hoefle M.G."/>
            <person name="Bunk B."/>
        </authorList>
    </citation>
    <scope>NUCLEOTIDE SEQUENCE</scope>
    <source>
        <strain evidence="2">H23</strain>
    </source>
</reference>
<dbReference type="RefSeq" id="WP_011946836.1">
    <property type="nucleotide sequence ID" value="NZ_BAZA01000238.1"/>
</dbReference>
<accession>A0A378KE82</accession>
<gene>
    <name evidence="3" type="ORF">NCTC12000_02092</name>
    <name evidence="2" type="ORF">O6C86_12720</name>
</gene>
<evidence type="ECO:0000313" key="3">
    <source>
        <dbReference type="EMBL" id="STX80084.1"/>
    </source>
</evidence>
<protein>
    <submittedName>
        <fullName evidence="3">Uncharacterized protein</fullName>
    </submittedName>
</protein>
<dbReference type="EMBL" id="JAPXIC010000080">
    <property type="protein sequence ID" value="MCZ4720069.1"/>
    <property type="molecule type" value="Genomic_DNA"/>
</dbReference>
<feature type="compositionally biased region" description="Basic and acidic residues" evidence="1">
    <location>
        <begin position="71"/>
        <end position="91"/>
    </location>
</feature>
<feature type="region of interest" description="Disordered" evidence="1">
    <location>
        <begin position="68"/>
        <end position="131"/>
    </location>
</feature>
<evidence type="ECO:0000313" key="4">
    <source>
        <dbReference type="Proteomes" id="UP000254631"/>
    </source>
</evidence>
<dbReference type="AlphaFoldDB" id="A0A378KE82"/>
<dbReference type="Proteomes" id="UP001071279">
    <property type="component" value="Unassembled WGS sequence"/>
</dbReference>
<dbReference type="EMBL" id="UGOL01000001">
    <property type="protein sequence ID" value="STX80084.1"/>
    <property type="molecule type" value="Genomic_DNA"/>
</dbReference>
<feature type="compositionally biased region" description="Basic residues" evidence="1">
    <location>
        <begin position="92"/>
        <end position="103"/>
    </location>
</feature>
<evidence type="ECO:0000256" key="1">
    <source>
        <dbReference type="SAM" id="MobiDB-lite"/>
    </source>
</evidence>
<name>A0A378KE82_LEGPN</name>
<evidence type="ECO:0000313" key="2">
    <source>
        <dbReference type="EMBL" id="MCZ4720069.1"/>
    </source>
</evidence>